<accession>A0A4Z0FAJ4</accession>
<keyword evidence="3" id="KW-1185">Reference proteome</keyword>
<dbReference type="SMART" id="SM00880">
    <property type="entry name" value="CHAD"/>
    <property type="match status" value="1"/>
</dbReference>
<evidence type="ECO:0000313" key="3">
    <source>
        <dbReference type="Proteomes" id="UP000297890"/>
    </source>
</evidence>
<dbReference type="Pfam" id="PF05235">
    <property type="entry name" value="CHAD"/>
    <property type="match status" value="1"/>
</dbReference>
<organism evidence="2 3">
    <name type="scientific">Candidatus Macondimonas diazotrophica</name>
    <dbReference type="NCBI Taxonomy" id="2305248"/>
    <lineage>
        <taxon>Bacteria</taxon>
        <taxon>Pseudomonadati</taxon>
        <taxon>Pseudomonadota</taxon>
        <taxon>Gammaproteobacteria</taxon>
        <taxon>Chromatiales</taxon>
        <taxon>Ectothiorhodospiraceae</taxon>
        <taxon>Candidatus Macondimonas</taxon>
    </lineage>
</organism>
<dbReference type="EMBL" id="SRIO01000007">
    <property type="protein sequence ID" value="TFZ82669.1"/>
    <property type="molecule type" value="Genomic_DNA"/>
</dbReference>
<proteinExistence type="predicted"/>
<protein>
    <submittedName>
        <fullName evidence="2">CHAD domain-containing protein</fullName>
    </submittedName>
</protein>
<evidence type="ECO:0000259" key="1">
    <source>
        <dbReference type="PROSITE" id="PS51708"/>
    </source>
</evidence>
<dbReference type="InterPro" id="IPR007899">
    <property type="entry name" value="CHAD_dom"/>
</dbReference>
<dbReference type="AlphaFoldDB" id="A0A4Z0FAJ4"/>
<reference evidence="2 3" key="1">
    <citation type="journal article" date="2019" name="ISME J.">
        <title>Candidatus Macondimonas diazotrophica, a novel gammaproteobacterial genus dominating crude-oil-contaminated coastal sediments.</title>
        <authorList>
            <person name="Karthikeyan S."/>
            <person name="Konstantinidis K."/>
        </authorList>
    </citation>
    <scope>NUCLEOTIDE SEQUENCE [LARGE SCALE GENOMIC DNA]</scope>
    <source>
        <strain evidence="2 3">KTK01</strain>
    </source>
</reference>
<name>A0A4Z0FAJ4_9GAMM</name>
<dbReference type="RefSeq" id="WP_135281656.1">
    <property type="nucleotide sequence ID" value="NZ_SRIO01000007.1"/>
</dbReference>
<dbReference type="OrthoDB" id="9810907at2"/>
<dbReference type="Proteomes" id="UP000297890">
    <property type="component" value="Unassembled WGS sequence"/>
</dbReference>
<sequence length="319" mass="36850">MAFAFPAPRHTPRALRNILLERMEKAITHLSAPIADRAEGIHEARKRFKEIRAVLRLVSDTETFPAGAMRQWFRDAGRELSGTRDAQALVECWDKLDAVDPKALQTRAGQALHRALIDNAHDHLHDADALDSIVRRLCAALNQHMTHLPEIDVPETGFDLICSGFERTYRAGRRQLDAVQNAPTAEHFHDWRKRVKDHWYHTRLIAGAWPVYLEQRQSLLKTLSDLLGDDHDLMLLRSQMLAWSDRLGSDAQQQRLLGAIGRRQAQLRQEALSLGRRIYAERPRSFTRRITDYWRLWEEEDAPRERRLPFHPDPAAPLS</sequence>
<gene>
    <name evidence="2" type="ORF">E4680_06800</name>
</gene>
<dbReference type="PANTHER" id="PTHR39339">
    <property type="entry name" value="SLR1444 PROTEIN"/>
    <property type="match status" value="1"/>
</dbReference>
<dbReference type="PROSITE" id="PS51708">
    <property type="entry name" value="CHAD"/>
    <property type="match status" value="1"/>
</dbReference>
<feature type="domain" description="CHAD" evidence="1">
    <location>
        <begin position="8"/>
        <end position="284"/>
    </location>
</feature>
<dbReference type="InterPro" id="IPR038186">
    <property type="entry name" value="CHAD_dom_sf"/>
</dbReference>
<dbReference type="PANTHER" id="PTHR39339:SF1">
    <property type="entry name" value="CHAD DOMAIN-CONTAINING PROTEIN"/>
    <property type="match status" value="1"/>
</dbReference>
<dbReference type="Gene3D" id="1.40.20.10">
    <property type="entry name" value="CHAD domain"/>
    <property type="match status" value="1"/>
</dbReference>
<comment type="caution">
    <text evidence="2">The sequence shown here is derived from an EMBL/GenBank/DDBJ whole genome shotgun (WGS) entry which is preliminary data.</text>
</comment>
<evidence type="ECO:0000313" key="2">
    <source>
        <dbReference type="EMBL" id="TFZ82669.1"/>
    </source>
</evidence>